<evidence type="ECO:0000256" key="2">
    <source>
        <dbReference type="ARBA" id="ARBA00006411"/>
    </source>
</evidence>
<dbReference type="EMBL" id="PJMY01000003">
    <property type="protein sequence ID" value="PKV92765.1"/>
    <property type="molecule type" value="Genomic_DNA"/>
</dbReference>
<gene>
    <name evidence="5" type="ORF">ATK30_3594</name>
</gene>
<name>A0A2N3WFW3_9PSEU</name>
<comment type="subcellular location">
    <subcellularLocation>
        <location evidence="1">Cytoplasm</location>
    </subcellularLocation>
</comment>
<keyword evidence="4" id="KW-0143">Chaperone</keyword>
<keyword evidence="6" id="KW-1185">Reference proteome</keyword>
<proteinExistence type="inferred from homology"/>
<reference evidence="5 6" key="1">
    <citation type="submission" date="2017-12" db="EMBL/GenBank/DDBJ databases">
        <title>Sequencing the genomes of 1000 Actinobacteria strains.</title>
        <authorList>
            <person name="Klenk H.-P."/>
        </authorList>
    </citation>
    <scope>NUCLEOTIDE SEQUENCE [LARGE SCALE GENOMIC DNA]</scope>
    <source>
        <strain evidence="5 6">DSM 45165</strain>
    </source>
</reference>
<evidence type="ECO:0000256" key="3">
    <source>
        <dbReference type="ARBA" id="ARBA00022490"/>
    </source>
</evidence>
<accession>A0A2N3WFW3</accession>
<evidence type="ECO:0000313" key="6">
    <source>
        <dbReference type="Proteomes" id="UP000233750"/>
    </source>
</evidence>
<evidence type="ECO:0000256" key="1">
    <source>
        <dbReference type="ARBA" id="ARBA00004496"/>
    </source>
</evidence>
<dbReference type="Proteomes" id="UP000233750">
    <property type="component" value="Unassembled WGS sequence"/>
</dbReference>
<evidence type="ECO:0000256" key="4">
    <source>
        <dbReference type="ARBA" id="ARBA00023186"/>
    </source>
</evidence>
<protein>
    <submittedName>
        <fullName evidence="5">ESAT-6 protein secretion system EspG family protein</fullName>
    </submittedName>
</protein>
<sequence>MREDVDQAVILPVEALSAVWDMLDLGEQHPMLRAKRVWVKTGAQRELHAATINLLAQLGLADHDAPSAHLRSTLQVLADAEREYFAWSAMRGGIQRTVIVAQREQAAILVSAQDGLVEIQPAAPTRLATTLFDTLPQIPGAPVRSVSVTSASDAAPDPFDETNSHEYLASTLNQPADATHHLYVARRANGRHLTGGPVLAADVKSGRILTYPTTDGRTELISGTPRAIVKVLNDTFAAL</sequence>
<organism evidence="5 6">
    <name type="scientific">Amycolatopsis echigonensis</name>
    <dbReference type="NCBI Taxonomy" id="2576905"/>
    <lineage>
        <taxon>Bacteria</taxon>
        <taxon>Bacillati</taxon>
        <taxon>Actinomycetota</taxon>
        <taxon>Actinomycetes</taxon>
        <taxon>Pseudonocardiales</taxon>
        <taxon>Pseudonocardiaceae</taxon>
        <taxon>Amycolatopsis</taxon>
    </lineage>
</organism>
<dbReference type="Pfam" id="PF14011">
    <property type="entry name" value="ESX-1_EspG"/>
    <property type="match status" value="1"/>
</dbReference>
<keyword evidence="3" id="KW-0963">Cytoplasm</keyword>
<dbReference type="RefSeq" id="WP_244194643.1">
    <property type="nucleotide sequence ID" value="NZ_JACJHR010000002.1"/>
</dbReference>
<comment type="caution">
    <text evidence="5">The sequence shown here is derived from an EMBL/GenBank/DDBJ whole genome shotgun (WGS) entry which is preliminary data.</text>
</comment>
<evidence type="ECO:0000313" key="5">
    <source>
        <dbReference type="EMBL" id="PKV92765.1"/>
    </source>
</evidence>
<comment type="similarity">
    <text evidence="2">Belongs to the EspG family.</text>
</comment>
<dbReference type="InterPro" id="IPR025734">
    <property type="entry name" value="EspG"/>
</dbReference>
<dbReference type="AlphaFoldDB" id="A0A2N3WFW3"/>